<evidence type="ECO:0000313" key="6">
    <source>
        <dbReference type="Proteomes" id="UP000095594"/>
    </source>
</evidence>
<dbReference type="OrthoDB" id="166070at2"/>
<organism evidence="5 6">
    <name type="scientific">Clostridium disporicum</name>
    <dbReference type="NCBI Taxonomy" id="84024"/>
    <lineage>
        <taxon>Bacteria</taxon>
        <taxon>Bacillati</taxon>
        <taxon>Bacillota</taxon>
        <taxon>Clostridia</taxon>
        <taxon>Eubacteriales</taxon>
        <taxon>Clostridiaceae</taxon>
        <taxon>Clostridium</taxon>
    </lineage>
</organism>
<feature type="domain" description="HTH marR-type" evidence="4">
    <location>
        <begin position="10"/>
        <end position="141"/>
    </location>
</feature>
<dbReference type="PANTHER" id="PTHR42756:SF1">
    <property type="entry name" value="TRANSCRIPTIONAL REPRESSOR OF EMRAB OPERON"/>
    <property type="match status" value="1"/>
</dbReference>
<keyword evidence="1" id="KW-0805">Transcription regulation</keyword>
<evidence type="ECO:0000259" key="4">
    <source>
        <dbReference type="PROSITE" id="PS50995"/>
    </source>
</evidence>
<dbReference type="InterPro" id="IPR036390">
    <property type="entry name" value="WH_DNA-bd_sf"/>
</dbReference>
<dbReference type="AlphaFoldDB" id="A0A174B0U8"/>
<gene>
    <name evidence="5" type="primary">ohrR</name>
    <name evidence="5" type="ORF">ERS852471_00691</name>
</gene>
<dbReference type="Proteomes" id="UP000095594">
    <property type="component" value="Unassembled WGS sequence"/>
</dbReference>
<protein>
    <submittedName>
        <fullName evidence="5">Transcriptional regulator</fullName>
    </submittedName>
</protein>
<dbReference type="Pfam" id="PF01047">
    <property type="entry name" value="MarR"/>
    <property type="match status" value="1"/>
</dbReference>
<dbReference type="Gene3D" id="1.10.10.10">
    <property type="entry name" value="Winged helix-like DNA-binding domain superfamily/Winged helix DNA-binding domain"/>
    <property type="match status" value="1"/>
</dbReference>
<reference evidence="5 6" key="1">
    <citation type="submission" date="2015-09" db="EMBL/GenBank/DDBJ databases">
        <authorList>
            <consortium name="Pathogen Informatics"/>
        </authorList>
    </citation>
    <scope>NUCLEOTIDE SEQUENCE [LARGE SCALE GENOMIC DNA]</scope>
    <source>
        <strain evidence="5 6">2789STDY5834856</strain>
    </source>
</reference>
<keyword evidence="2" id="KW-0238">DNA-binding</keyword>
<evidence type="ECO:0000256" key="3">
    <source>
        <dbReference type="ARBA" id="ARBA00023163"/>
    </source>
</evidence>
<accession>A0A174B0U8</accession>
<evidence type="ECO:0000313" key="5">
    <source>
        <dbReference type="EMBL" id="CUN94447.1"/>
    </source>
</evidence>
<dbReference type="GO" id="GO:0003677">
    <property type="term" value="F:DNA binding"/>
    <property type="evidence" value="ECO:0007669"/>
    <property type="project" value="UniProtKB-KW"/>
</dbReference>
<dbReference type="PANTHER" id="PTHR42756">
    <property type="entry name" value="TRANSCRIPTIONAL REGULATOR, MARR"/>
    <property type="match status" value="1"/>
</dbReference>
<dbReference type="GO" id="GO:0003700">
    <property type="term" value="F:DNA-binding transcription factor activity"/>
    <property type="evidence" value="ECO:0007669"/>
    <property type="project" value="InterPro"/>
</dbReference>
<dbReference type="PROSITE" id="PS50995">
    <property type="entry name" value="HTH_MARR_2"/>
    <property type="match status" value="1"/>
</dbReference>
<dbReference type="RefSeq" id="WP_055263956.1">
    <property type="nucleotide sequence ID" value="NZ_CABIXQ010000004.1"/>
</dbReference>
<dbReference type="SMART" id="SM00347">
    <property type="entry name" value="HTH_MARR"/>
    <property type="match status" value="1"/>
</dbReference>
<name>A0A174B0U8_9CLOT</name>
<dbReference type="InterPro" id="IPR036388">
    <property type="entry name" value="WH-like_DNA-bd_sf"/>
</dbReference>
<dbReference type="EMBL" id="CYZX01000004">
    <property type="protein sequence ID" value="CUN94447.1"/>
    <property type="molecule type" value="Genomic_DNA"/>
</dbReference>
<proteinExistence type="predicted"/>
<dbReference type="PRINTS" id="PR00598">
    <property type="entry name" value="HTHMARR"/>
</dbReference>
<evidence type="ECO:0000256" key="2">
    <source>
        <dbReference type="ARBA" id="ARBA00023125"/>
    </source>
</evidence>
<keyword evidence="3" id="KW-0804">Transcription</keyword>
<dbReference type="SUPFAM" id="SSF46785">
    <property type="entry name" value="Winged helix' DNA-binding domain"/>
    <property type="match status" value="1"/>
</dbReference>
<sequence>MDNTNLNNISNDLYMLLLSLNKRIFNHEEMLKNCNLPPSHVKALFYLIHNGPRAISQIGNDLSISKPNMTPIIDKLVSEGLINRFQDPNDRRVIRIQATEAACNFLKEREQRVKSNLIKKISPLSDDDLKELEESVKKMQKILLKI</sequence>
<evidence type="ECO:0000256" key="1">
    <source>
        <dbReference type="ARBA" id="ARBA00023015"/>
    </source>
</evidence>
<dbReference type="InterPro" id="IPR000835">
    <property type="entry name" value="HTH_MarR-typ"/>
</dbReference>